<dbReference type="InterPro" id="IPR029063">
    <property type="entry name" value="SAM-dependent_MTases_sf"/>
</dbReference>
<evidence type="ECO:0000259" key="1">
    <source>
        <dbReference type="Pfam" id="PF08241"/>
    </source>
</evidence>
<dbReference type="GO" id="GO:0008757">
    <property type="term" value="F:S-adenosylmethionine-dependent methyltransferase activity"/>
    <property type="evidence" value="ECO:0007669"/>
    <property type="project" value="InterPro"/>
</dbReference>
<dbReference type="GeneID" id="5144879"/>
<evidence type="ECO:0000313" key="2">
    <source>
        <dbReference type="EMBL" id="CAJ35597.2"/>
    </source>
</evidence>
<reference evidence="2 3" key="1">
    <citation type="journal article" date="2006" name="Science">
        <title>Genome of rice cluster I archaea -- the key methane producers in the rice rhizosphere.</title>
        <authorList>
            <person name="Erkel C."/>
            <person name="Kube M."/>
            <person name="Reinhardt R."/>
            <person name="Liesack W."/>
        </authorList>
    </citation>
    <scope>NUCLEOTIDE SEQUENCE [LARGE SCALE GENOMIC DNA]</scope>
    <source>
        <strain evidence="3">DSM 22066 / NBRC 105507 / MRE50</strain>
    </source>
</reference>
<dbReference type="KEGG" id="rci:RCIX920"/>
<dbReference type="Gene3D" id="3.40.50.150">
    <property type="entry name" value="Vaccinia Virus protein VP39"/>
    <property type="match status" value="1"/>
</dbReference>
<dbReference type="EMBL" id="AM114193">
    <property type="protein sequence ID" value="CAJ35597.2"/>
    <property type="molecule type" value="Genomic_DNA"/>
</dbReference>
<dbReference type="CDD" id="cd02440">
    <property type="entry name" value="AdoMet_MTases"/>
    <property type="match status" value="1"/>
</dbReference>
<gene>
    <name evidence="2" type="primary">lysM</name>
    <name evidence="2" type="ORF">RCIX920</name>
</gene>
<sequence>MEVSHLKAWKKEYSSVTWRGPYDIGPIRAAVPPGALVLDVGCGSGKIMAPLLRAGYNVVGMDVAREGLLMVREGERIEGDARHLPFKDSSFDAVVCYDVLQHLLEAERQMAVAEIKRVLAPGGRVFVEVFGREDMRYGGTAVEPHTFRRESGIIYHYFSEAELLELLEGLEPRVESRLTRRVFRGEEHVRHRLFAAGKRQK</sequence>
<dbReference type="InterPro" id="IPR013216">
    <property type="entry name" value="Methyltransf_11"/>
</dbReference>
<keyword evidence="2" id="KW-0808">Transferase</keyword>
<proteinExistence type="predicted"/>
<dbReference type="RefSeq" id="WP_012036251.1">
    <property type="nucleotide sequence ID" value="NC_009464.1"/>
</dbReference>
<name>Q0W7P6_METAR</name>
<dbReference type="GO" id="GO:0032259">
    <property type="term" value="P:methylation"/>
    <property type="evidence" value="ECO:0007669"/>
    <property type="project" value="UniProtKB-KW"/>
</dbReference>
<dbReference type="AlphaFoldDB" id="Q0W7P6"/>
<protein>
    <submittedName>
        <fullName evidence="2">Methyltransferase</fullName>
    </submittedName>
</protein>
<dbReference type="eggNOG" id="arCOG04989">
    <property type="taxonomic scope" value="Archaea"/>
</dbReference>
<keyword evidence="3" id="KW-1185">Reference proteome</keyword>
<feature type="domain" description="Methyltransferase type 11" evidence="1">
    <location>
        <begin position="38"/>
        <end position="126"/>
    </location>
</feature>
<dbReference type="PANTHER" id="PTHR43591">
    <property type="entry name" value="METHYLTRANSFERASE"/>
    <property type="match status" value="1"/>
</dbReference>
<dbReference type="SUPFAM" id="SSF53335">
    <property type="entry name" value="S-adenosyl-L-methionine-dependent methyltransferases"/>
    <property type="match status" value="1"/>
</dbReference>
<dbReference type="STRING" id="351160.RCIX920"/>
<dbReference type="Proteomes" id="UP000000663">
    <property type="component" value="Chromosome"/>
</dbReference>
<evidence type="ECO:0000313" key="3">
    <source>
        <dbReference type="Proteomes" id="UP000000663"/>
    </source>
</evidence>
<accession>Q0W7P6</accession>
<organism evidence="2 3">
    <name type="scientific">Methanocella arvoryzae (strain DSM 22066 / NBRC 105507 / MRE50)</name>
    <dbReference type="NCBI Taxonomy" id="351160"/>
    <lineage>
        <taxon>Archaea</taxon>
        <taxon>Methanobacteriati</taxon>
        <taxon>Methanobacteriota</taxon>
        <taxon>Stenosarchaea group</taxon>
        <taxon>Methanomicrobia</taxon>
        <taxon>Methanocellales</taxon>
        <taxon>Methanocellaceae</taxon>
        <taxon>Methanocella</taxon>
    </lineage>
</organism>
<dbReference type="OrthoDB" id="8915at2157"/>
<keyword evidence="2" id="KW-0489">Methyltransferase</keyword>
<dbReference type="PANTHER" id="PTHR43591:SF24">
    <property type="entry name" value="2-METHOXY-6-POLYPRENYL-1,4-BENZOQUINOL METHYLASE, MITOCHONDRIAL"/>
    <property type="match status" value="1"/>
</dbReference>
<dbReference type="Pfam" id="PF08241">
    <property type="entry name" value="Methyltransf_11"/>
    <property type="match status" value="1"/>
</dbReference>